<proteinExistence type="predicted"/>
<reference evidence="1 2" key="1">
    <citation type="submission" date="2016-10" db="EMBL/GenBank/DDBJ databases">
        <title>Lutibacter sp. LPB0138, isolated from marine gastropod.</title>
        <authorList>
            <person name="Kim E."/>
            <person name="Yi H."/>
        </authorList>
    </citation>
    <scope>NUCLEOTIDE SEQUENCE [LARGE SCALE GENOMIC DNA]</scope>
    <source>
        <strain evidence="1 2">LPB0138</strain>
    </source>
</reference>
<dbReference type="EMBL" id="CP017478">
    <property type="protein sequence ID" value="AOW21400.1"/>
    <property type="molecule type" value="Genomic_DNA"/>
</dbReference>
<accession>A0A1D8P9Y1</accession>
<dbReference type="Proteomes" id="UP000176050">
    <property type="component" value="Chromosome"/>
</dbReference>
<sequence>MKKGLLIFLLFSSIFSFGQKESNNFRFKKITVEKDSVFIDSVSINPFHFKVLTDTQIEIDSTEYTIDFAKSLLIIDKEKYPIIEVEYYAYPEFLTKTYFKFDKKLIVPNATNNSNLYSLTTNRENNFFKPFDGLNTSGSISRGLTVGNNQDAVLNSTLDLQIAGKLSDKVTLRASITDTNIPIQENGYTQQLNEFDRVFIELFSDNWSIKAGDVNLETSNTYFGNFTKKVAGISLGGVINHSDSKTTVFASGALVRGKFTNYTFTGQENNQGPYRLFGPNNEQYIIIISGSETVYVNGLPLERGENNDYIIDYNTAEITFTPTYPINANMRISVDFQFSDRNYTRFITHDGATYESEKFSIGGSFYSENDAKNQPLQQDLSDDQKQLLSNAGNDTSLMVAPSAVADSYTEGKILYRKEFVGSEEIFVFSNNPDDELFNVRFSNVGTNQGDYELSSTIANGRVYEYVGVNSGNYAPVIQLIAPNKLQLAIVHASYNPTEKTNVNAEIGLSQNDQNLFSSIDDDLNDGIAAKIGLKQTLIDKNWDLKTSINFESITDNFESIQRFRNVEFNRDWNILNPLGDQQLLNATLGYSNDENGIISYNFEQLKFSDSFDGNRHNVFANLHFDNLKINLISSLLKSISTLEENNFNRLNANAKYNFKKSWIGTKINSENNKRIEKSTQNLSPLSQRFNEYEAFFGIGDTTKVFSEIGYNYRLNDSTKSNSLERVSNSKTYYINSQLIQNKDTKLSLYANYRTVDNVDFEDTKSLNSRIIFNKQLFNRIISLNTVYETVSGNLPQQEFTYIEVEQGQGFYTWIDYNNDNIQDLNEFEIAQFQDEASYLRVALPSLNYIQTHQTKFSQSLNLNPQQWSNKSGVKKILSFFQNQSFILIDNKQKRDNDKFNLNPFNVESDDLLGLNYNLKNSLFFNRGKQRYSTTYNYINSKNKTSLVIDNLENKLNTHQLQFIHKMGDFWLLDLKGSSSKNTNSSENYSTRNYELNNKSINPKLSYIYNQNKSLDLFYEYKTKDNIVGNMESLESHKLGASFRTSNNKSTSFNAELNFFINKYTGNQNSPVAYQMLEGLQDGNNFTWSLLWQQKLTSYLDLNFSYLGRKSETSKTIHTGTVQLRANF</sequence>
<protein>
    <submittedName>
        <fullName evidence="1">Uncharacterized protein</fullName>
    </submittedName>
</protein>
<dbReference type="KEGG" id="lul:LPB138_12240"/>
<evidence type="ECO:0000313" key="2">
    <source>
        <dbReference type="Proteomes" id="UP000176050"/>
    </source>
</evidence>
<name>A0A1D8P9Y1_9FLAO</name>
<organism evidence="1 2">
    <name type="scientific">Urechidicola croceus</name>
    <dbReference type="NCBI Taxonomy" id="1850246"/>
    <lineage>
        <taxon>Bacteria</taxon>
        <taxon>Pseudomonadati</taxon>
        <taxon>Bacteroidota</taxon>
        <taxon>Flavobacteriia</taxon>
        <taxon>Flavobacteriales</taxon>
        <taxon>Flavobacteriaceae</taxon>
        <taxon>Urechidicola</taxon>
    </lineage>
</organism>
<dbReference type="RefSeq" id="WP_070237560.1">
    <property type="nucleotide sequence ID" value="NZ_CP017478.1"/>
</dbReference>
<dbReference type="AlphaFoldDB" id="A0A1D8P9Y1"/>
<keyword evidence="2" id="KW-1185">Reference proteome</keyword>
<evidence type="ECO:0000313" key="1">
    <source>
        <dbReference type="EMBL" id="AOW21400.1"/>
    </source>
</evidence>
<dbReference type="STRING" id="1850246.LPB138_12240"/>
<dbReference type="OrthoDB" id="9815802at2"/>
<gene>
    <name evidence="1" type="ORF">LPB138_12240</name>
</gene>